<dbReference type="RefSeq" id="WP_269337575.1">
    <property type="nucleotide sequence ID" value="NZ_JBFSSG010000001.1"/>
</dbReference>
<reference evidence="2 3" key="1">
    <citation type="journal article" date="2024" name="ISME J.">
        <title>Tailless and filamentous prophages are predominant in marine Vibrio.</title>
        <authorList>
            <person name="Steensen K."/>
            <person name="Seneca J."/>
            <person name="Bartlau N."/>
            <person name="Yu X.A."/>
            <person name="Hussain F.A."/>
            <person name="Polz M.F."/>
        </authorList>
    </citation>
    <scope>NUCLEOTIDE SEQUENCE [LARGE SCALE GENOMIC DNA]</scope>
    <source>
        <strain evidence="2 3">10N.239.312.F12</strain>
    </source>
</reference>
<dbReference type="Proteomes" id="UP001570071">
    <property type="component" value="Unassembled WGS sequence"/>
</dbReference>
<proteinExistence type="predicted"/>
<comment type="caution">
    <text evidence="2">The sequence shown here is derived from an EMBL/GenBank/DDBJ whole genome shotgun (WGS) entry which is preliminary data.</text>
</comment>
<evidence type="ECO:0000313" key="2">
    <source>
        <dbReference type="EMBL" id="MEZ8719602.1"/>
    </source>
</evidence>
<organism evidence="2 3">
    <name type="scientific">Vibrio pomeroyi</name>
    <dbReference type="NCBI Taxonomy" id="198832"/>
    <lineage>
        <taxon>Bacteria</taxon>
        <taxon>Pseudomonadati</taxon>
        <taxon>Pseudomonadota</taxon>
        <taxon>Gammaproteobacteria</taxon>
        <taxon>Vibrionales</taxon>
        <taxon>Vibrionaceae</taxon>
        <taxon>Vibrio</taxon>
    </lineage>
</organism>
<evidence type="ECO:0000256" key="1">
    <source>
        <dbReference type="SAM" id="MobiDB-lite"/>
    </source>
</evidence>
<gene>
    <name evidence="2" type="ORF">AB6D66_00890</name>
</gene>
<feature type="region of interest" description="Disordered" evidence="1">
    <location>
        <begin position="190"/>
        <end position="211"/>
    </location>
</feature>
<protein>
    <submittedName>
        <fullName evidence="2">Uncharacterized protein</fullName>
    </submittedName>
</protein>
<sequence length="369" mass="41011">MHPGQSQAFSVNAEANGSVKFAVYPAATGVSGVTEYDVTIASIKSGLDRFWEATNPTYGDWLDTGRDVDVSAWKPAIAYQMGDFLQVQTYNGIFSMSVQQREKERVTSAYRNVGSPTSEDKQVPESRTRSVLATHSEWVDAGSIQNCEEWKPLVSTVKYGTPFEQTKLCYQPQVRDWVYKVDGVALHSHSEPRQKNVTSTQQATGTKNYITGPKNSTWSAWKNDPAASARYGYSSWSPSPSAVNKGHRFTQSQTYKQKQFMTRTLFDLWADGTKTENSTETQRRTIDANNTRAATGTKVVGGKWTYVTSQRLFLRGLNPTMKHPTLGITVPTYRASPPTGGFCPTIGSYAIYWLPGGANFIYAQTMKCQ</sequence>
<name>A0ABV4MR39_9VIBR</name>
<accession>A0ABV4MR39</accession>
<keyword evidence="3" id="KW-1185">Reference proteome</keyword>
<dbReference type="EMBL" id="JBFSSG010000001">
    <property type="protein sequence ID" value="MEZ8719602.1"/>
    <property type="molecule type" value="Genomic_DNA"/>
</dbReference>
<feature type="compositionally biased region" description="Polar residues" evidence="1">
    <location>
        <begin position="195"/>
        <end position="211"/>
    </location>
</feature>
<evidence type="ECO:0000313" key="3">
    <source>
        <dbReference type="Proteomes" id="UP001570071"/>
    </source>
</evidence>